<feature type="compositionally biased region" description="Acidic residues" evidence="2">
    <location>
        <begin position="70"/>
        <end position="80"/>
    </location>
</feature>
<gene>
    <name evidence="4" type="ORF">CVIRNUC_004697</name>
</gene>
<dbReference type="GO" id="GO:0008270">
    <property type="term" value="F:zinc ion binding"/>
    <property type="evidence" value="ECO:0007669"/>
    <property type="project" value="UniProtKB-KW"/>
</dbReference>
<feature type="domain" description="RING-type" evidence="3">
    <location>
        <begin position="218"/>
        <end position="258"/>
    </location>
</feature>
<dbReference type="PANTHER" id="PTHR47530">
    <property type="entry name" value="E3 UBIQUITIN LIGASE BIG BROTHER-RELATED"/>
    <property type="match status" value="1"/>
</dbReference>
<keyword evidence="1" id="KW-0863">Zinc-finger</keyword>
<name>A0AAV1I442_9CHLO</name>
<feature type="compositionally biased region" description="Basic and acidic residues" evidence="2">
    <location>
        <begin position="59"/>
        <end position="69"/>
    </location>
</feature>
<organism evidence="4 5">
    <name type="scientific">Coccomyxa viridis</name>
    <dbReference type="NCBI Taxonomy" id="1274662"/>
    <lineage>
        <taxon>Eukaryota</taxon>
        <taxon>Viridiplantae</taxon>
        <taxon>Chlorophyta</taxon>
        <taxon>core chlorophytes</taxon>
        <taxon>Trebouxiophyceae</taxon>
        <taxon>Trebouxiophyceae incertae sedis</taxon>
        <taxon>Coccomyxaceae</taxon>
        <taxon>Coccomyxa</taxon>
    </lineage>
</organism>
<reference evidence="4 5" key="1">
    <citation type="submission" date="2023-10" db="EMBL/GenBank/DDBJ databases">
        <authorList>
            <person name="Maclean D."/>
            <person name="Macfadyen A."/>
        </authorList>
    </citation>
    <scope>NUCLEOTIDE SEQUENCE [LARGE SCALE GENOMIC DNA]</scope>
</reference>
<keyword evidence="5" id="KW-1185">Reference proteome</keyword>
<evidence type="ECO:0000313" key="4">
    <source>
        <dbReference type="EMBL" id="CAK0779108.1"/>
    </source>
</evidence>
<dbReference type="AlphaFoldDB" id="A0AAV1I442"/>
<dbReference type="InterPro" id="IPR001841">
    <property type="entry name" value="Znf_RING"/>
</dbReference>
<dbReference type="PROSITE" id="PS50089">
    <property type="entry name" value="ZF_RING_2"/>
    <property type="match status" value="1"/>
</dbReference>
<dbReference type="Pfam" id="PF13639">
    <property type="entry name" value="zf-RING_2"/>
    <property type="match status" value="1"/>
</dbReference>
<feature type="region of interest" description="Disordered" evidence="2">
    <location>
        <begin position="1"/>
        <end position="35"/>
    </location>
</feature>
<dbReference type="InterPro" id="IPR043312">
    <property type="entry name" value="AtBBR-like"/>
</dbReference>
<accession>A0AAV1I442</accession>
<protein>
    <recommendedName>
        <fullName evidence="3">RING-type domain-containing protein</fullName>
    </recommendedName>
</protein>
<feature type="region of interest" description="Disordered" evidence="2">
    <location>
        <begin position="139"/>
        <end position="163"/>
    </location>
</feature>
<evidence type="ECO:0000313" key="5">
    <source>
        <dbReference type="Proteomes" id="UP001314263"/>
    </source>
</evidence>
<dbReference type="PANTHER" id="PTHR47530:SF4">
    <property type="entry name" value="E3 UBIQUITIN LIGASE BIG BROTHER-RELATED"/>
    <property type="match status" value="1"/>
</dbReference>
<dbReference type="InterPro" id="IPR013083">
    <property type="entry name" value="Znf_RING/FYVE/PHD"/>
</dbReference>
<evidence type="ECO:0000256" key="1">
    <source>
        <dbReference type="PROSITE-ProRule" id="PRU00175"/>
    </source>
</evidence>
<dbReference type="SMART" id="SM00184">
    <property type="entry name" value="RING"/>
    <property type="match status" value="1"/>
</dbReference>
<comment type="caution">
    <text evidence="4">The sequence shown here is derived from an EMBL/GenBank/DDBJ whole genome shotgun (WGS) entry which is preliminary data.</text>
</comment>
<feature type="compositionally biased region" description="Acidic residues" evidence="2">
    <location>
        <begin position="91"/>
        <end position="100"/>
    </location>
</feature>
<keyword evidence="1" id="KW-0479">Metal-binding</keyword>
<sequence length="283" mass="31336">MEGSSASDERLLREAGLGHNTGSSNTGEDEDFAIAKALQEQERAFMALQRFMHGDTREFRRAAHGRAEAESEEGPDDADDKEGSADLSGEGCEEEDGDDEAFARRLQEEADREHYARLIELTGGHSDLEAAFRGAGIAEGEEGDDDWTGEEEDQDYLTEDSIDPDDMTYEELQALGEAVGIVSRGVPKALIDALPRIKYTSRFPPGGARSEEEEEEQCAVCRMEFEPEEEVVALPCKHLYHGECISQWLKDRKACPICGRELLPEAKQAERSRDAVMEQSGTK</sequence>
<dbReference type="EMBL" id="CAUYUE010000005">
    <property type="protein sequence ID" value="CAK0779108.1"/>
    <property type="molecule type" value="Genomic_DNA"/>
</dbReference>
<dbReference type="SUPFAM" id="SSF57850">
    <property type="entry name" value="RING/U-box"/>
    <property type="match status" value="1"/>
</dbReference>
<evidence type="ECO:0000259" key="3">
    <source>
        <dbReference type="PROSITE" id="PS50089"/>
    </source>
</evidence>
<keyword evidence="1" id="KW-0862">Zinc</keyword>
<evidence type="ECO:0000256" key="2">
    <source>
        <dbReference type="SAM" id="MobiDB-lite"/>
    </source>
</evidence>
<feature type="region of interest" description="Disordered" evidence="2">
    <location>
        <begin position="59"/>
        <end position="100"/>
    </location>
</feature>
<dbReference type="Gene3D" id="3.30.40.10">
    <property type="entry name" value="Zinc/RING finger domain, C3HC4 (zinc finger)"/>
    <property type="match status" value="1"/>
</dbReference>
<dbReference type="Proteomes" id="UP001314263">
    <property type="component" value="Unassembled WGS sequence"/>
</dbReference>
<proteinExistence type="predicted"/>